<name>A0ABX0K3U3_9PROT</name>
<reference evidence="1 2" key="1">
    <citation type="journal article" date="2020" name="Int. J. Syst. Evol. Microbiol.">
        <title>Novel acetic acid bacteria from cider fermentations: Acetobacter conturbans sp. nov. and Acetobacter fallax sp. nov.</title>
        <authorList>
            <person name="Sombolestani A.S."/>
            <person name="Cleenwerck I."/>
            <person name="Cnockaert M."/>
            <person name="Borremans W."/>
            <person name="Wieme A.D."/>
            <person name="De Vuyst L."/>
            <person name="Vandamme P."/>
        </authorList>
    </citation>
    <scope>NUCLEOTIDE SEQUENCE [LARGE SCALE GENOMIC DNA]</scope>
    <source>
        <strain evidence="1 2">LMG 1627</strain>
    </source>
</reference>
<comment type="caution">
    <text evidence="1">The sequence shown here is derived from an EMBL/GenBank/DDBJ whole genome shotgun (WGS) entry which is preliminary data.</text>
</comment>
<organism evidence="1 2">
    <name type="scientific">Acetobacter conturbans</name>
    <dbReference type="NCBI Taxonomy" id="1737472"/>
    <lineage>
        <taxon>Bacteria</taxon>
        <taxon>Pseudomonadati</taxon>
        <taxon>Pseudomonadota</taxon>
        <taxon>Alphaproteobacteria</taxon>
        <taxon>Acetobacterales</taxon>
        <taxon>Acetobacteraceae</taxon>
        <taxon>Acetobacter</taxon>
    </lineage>
</organism>
<dbReference type="EMBL" id="WOSY01000010">
    <property type="protein sequence ID" value="NHN89305.1"/>
    <property type="molecule type" value="Genomic_DNA"/>
</dbReference>
<dbReference type="RefSeq" id="WP_173570621.1">
    <property type="nucleotide sequence ID" value="NZ_WOSY01000010.1"/>
</dbReference>
<proteinExistence type="predicted"/>
<sequence>MKQDPLWRRRLREGQPSCPDELIFRRALLEAVMSQLPVGFSPPLAFFMLLIAAPEGIPFWVCHGYDAALPLPKPDCCKGGSFRSQKGNGLY</sequence>
<protein>
    <submittedName>
        <fullName evidence="1">Uncharacterized protein</fullName>
    </submittedName>
</protein>
<accession>A0ABX0K3U3</accession>
<evidence type="ECO:0000313" key="1">
    <source>
        <dbReference type="EMBL" id="NHN89305.1"/>
    </source>
</evidence>
<keyword evidence="2" id="KW-1185">Reference proteome</keyword>
<dbReference type="Proteomes" id="UP000631653">
    <property type="component" value="Unassembled WGS sequence"/>
</dbReference>
<gene>
    <name evidence="1" type="ORF">GOB81_11800</name>
</gene>
<evidence type="ECO:0000313" key="2">
    <source>
        <dbReference type="Proteomes" id="UP000631653"/>
    </source>
</evidence>